<dbReference type="Gene3D" id="2.60.40.10">
    <property type="entry name" value="Immunoglobulins"/>
    <property type="match status" value="1"/>
</dbReference>
<dbReference type="SUPFAM" id="SSF63829">
    <property type="entry name" value="Calcium-dependent phosphotriesterase"/>
    <property type="match status" value="3"/>
</dbReference>
<comment type="catalytic activity">
    <reaction evidence="1">
        <text>ATP + protein L-histidine = ADP + protein N-phospho-L-histidine.</text>
        <dbReference type="EC" id="2.7.13.3"/>
    </reaction>
</comment>
<dbReference type="FunFam" id="3.30.565.10:FF:000006">
    <property type="entry name" value="Sensor histidine kinase WalK"/>
    <property type="match status" value="1"/>
</dbReference>
<evidence type="ECO:0000256" key="6">
    <source>
        <dbReference type="SAM" id="Phobius"/>
    </source>
</evidence>
<evidence type="ECO:0000256" key="3">
    <source>
        <dbReference type="ARBA" id="ARBA00022553"/>
    </source>
</evidence>
<dbReference type="PROSITE" id="PS50109">
    <property type="entry name" value="HIS_KIN"/>
    <property type="match status" value="1"/>
</dbReference>
<dbReference type="Proteomes" id="UP000184474">
    <property type="component" value="Unassembled WGS sequence"/>
</dbReference>
<dbReference type="Gene3D" id="2.130.10.10">
    <property type="entry name" value="YVTN repeat-like/Quinoprotein amine dehydrogenase"/>
    <property type="match status" value="4"/>
</dbReference>
<dbReference type="EC" id="2.7.13.3" evidence="2"/>
<evidence type="ECO:0000256" key="1">
    <source>
        <dbReference type="ARBA" id="ARBA00000085"/>
    </source>
</evidence>
<accession>A0A1M6R2U5</accession>
<keyword evidence="6" id="KW-0812">Transmembrane</keyword>
<dbReference type="PANTHER" id="PTHR43547">
    <property type="entry name" value="TWO-COMPONENT HISTIDINE KINASE"/>
    <property type="match status" value="1"/>
</dbReference>
<keyword evidence="3" id="KW-0597">Phosphoprotein</keyword>
<proteinExistence type="predicted"/>
<dbReference type="FunFam" id="2.60.40.10:FF:000791">
    <property type="entry name" value="Two-component system sensor histidine kinase/response regulator"/>
    <property type="match status" value="1"/>
</dbReference>
<dbReference type="InterPro" id="IPR003661">
    <property type="entry name" value="HisK_dim/P_dom"/>
</dbReference>
<evidence type="ECO:0000256" key="5">
    <source>
        <dbReference type="ARBA" id="ARBA00022777"/>
    </source>
</evidence>
<name>A0A1M6R2U5_REIAG</name>
<dbReference type="SMART" id="SM00387">
    <property type="entry name" value="HATPase_c"/>
    <property type="match status" value="1"/>
</dbReference>
<evidence type="ECO:0000256" key="2">
    <source>
        <dbReference type="ARBA" id="ARBA00012438"/>
    </source>
</evidence>
<reference evidence="9" key="1">
    <citation type="submission" date="2016-11" db="EMBL/GenBank/DDBJ databases">
        <authorList>
            <person name="Varghese N."/>
            <person name="Submissions S."/>
        </authorList>
    </citation>
    <scope>NUCLEOTIDE SEQUENCE [LARGE SCALE GENOMIC DNA]</scope>
    <source>
        <strain evidence="9">DSM 26134</strain>
    </source>
</reference>
<evidence type="ECO:0000313" key="9">
    <source>
        <dbReference type="Proteomes" id="UP000184474"/>
    </source>
</evidence>
<dbReference type="PANTHER" id="PTHR43547:SF2">
    <property type="entry name" value="HYBRID SIGNAL TRANSDUCTION HISTIDINE KINASE C"/>
    <property type="match status" value="1"/>
</dbReference>
<dbReference type="InterPro" id="IPR005467">
    <property type="entry name" value="His_kinase_dom"/>
</dbReference>
<evidence type="ECO:0000259" key="7">
    <source>
        <dbReference type="PROSITE" id="PS50109"/>
    </source>
</evidence>
<protein>
    <recommendedName>
        <fullName evidence="2">histidine kinase</fullName>
        <ecNumber evidence="2">2.7.13.3</ecNumber>
    </recommendedName>
</protein>
<dbReference type="CDD" id="cd00082">
    <property type="entry name" value="HisKA"/>
    <property type="match status" value="1"/>
</dbReference>
<dbReference type="Pfam" id="PF00512">
    <property type="entry name" value="HisKA"/>
    <property type="match status" value="1"/>
</dbReference>
<dbReference type="GO" id="GO:0000155">
    <property type="term" value="F:phosphorelay sensor kinase activity"/>
    <property type="evidence" value="ECO:0007669"/>
    <property type="project" value="InterPro"/>
</dbReference>
<dbReference type="Pfam" id="PF07495">
    <property type="entry name" value="Y_Y_Y"/>
    <property type="match status" value="1"/>
</dbReference>
<dbReference type="AlphaFoldDB" id="A0A1M6R2U5"/>
<keyword evidence="6" id="KW-0472">Membrane</keyword>
<dbReference type="SUPFAM" id="SSF47384">
    <property type="entry name" value="Homodimeric domain of signal transducing histidine kinase"/>
    <property type="match status" value="1"/>
</dbReference>
<feature type="transmembrane region" description="Helical" evidence="6">
    <location>
        <begin position="812"/>
        <end position="832"/>
    </location>
</feature>
<keyword evidence="4" id="KW-0808">Transferase</keyword>
<dbReference type="PRINTS" id="PR00344">
    <property type="entry name" value="BCTRLSENSOR"/>
</dbReference>
<dbReference type="InterPro" id="IPR036097">
    <property type="entry name" value="HisK_dim/P_sf"/>
</dbReference>
<dbReference type="SMART" id="SM00388">
    <property type="entry name" value="HisKA"/>
    <property type="match status" value="1"/>
</dbReference>
<gene>
    <name evidence="8" type="ORF">SAMN04488028_10422</name>
</gene>
<dbReference type="InterPro" id="IPR011123">
    <property type="entry name" value="Y_Y_Y"/>
</dbReference>
<keyword evidence="6" id="KW-1133">Transmembrane helix</keyword>
<dbReference type="SUPFAM" id="SSF55874">
    <property type="entry name" value="ATPase domain of HSP90 chaperone/DNA topoisomerase II/histidine kinase"/>
    <property type="match status" value="1"/>
</dbReference>
<dbReference type="InterPro" id="IPR013783">
    <property type="entry name" value="Ig-like_fold"/>
</dbReference>
<dbReference type="Gene3D" id="1.10.287.130">
    <property type="match status" value="1"/>
</dbReference>
<dbReference type="Pfam" id="PF02518">
    <property type="entry name" value="HATPase_c"/>
    <property type="match status" value="1"/>
</dbReference>
<feature type="domain" description="Histidine kinase" evidence="7">
    <location>
        <begin position="896"/>
        <end position="1113"/>
    </location>
</feature>
<dbReference type="InterPro" id="IPR004358">
    <property type="entry name" value="Sig_transdc_His_kin-like_C"/>
</dbReference>
<sequence>MIFKPKHIKYILAIVTMCLSIHYRTIANGTHDNIWFNHLGISQGLSHANVKTILQDSEGYIWIGTFDGLNKYDGYQITTYNNDHYHPKSISSNFITDIIEDQQGYLWVATSYGINRFDKKTGQFDRVMHSTENTNSISNNSVWSLLEDQNGNIWAGTFGGGLNKIENLDQFPNLKITRYQNSPRDSTSLSKDWVMNIYEDQEGSLWIGTVGQYINRYNPTHDHFERIILQDGDQINSSVWDITEDKNGNIWIGAEGGLSKLEKSTQKITNYTYSPDEKNGISQGQIRSLCFDSKDNLWVGSQFGLNLYNPTDDSFSHFKHDDINGLSISSDEAWCIYEDHNGTIWIGTYSGGVSYFHPSYTSFKHITYNPLDQQGIQGNNITSFAQDQDNKLWIAVDHSGLDRYDPATHEYTHYTADINDPNSLSGVSVMEVFIDSHEYVWLGIYNQGLNRLDPKTNEIKKYFASYSDQGKLNNGNVWSIEEDEKGDLWIGTIGGGLNKYIRNEDKFISFGWNYEDPSALSNENIWSIFIENENTLWLATSHGLNRMNRNTGEFKRFLHDESDSTSISNNAIHTIFQDSKDRIWVGTQGGGLNLFNPEKENFSHFAAIDGLANENISSILEDDHGNLWISTNGGISKFDPETRAIRNFSTGLRTNQFNLESCIKTHDGKMHFGGTNGYNSFHPDSIIDSRQNARVAITNFQIFNKTVPLENYTTKSSDDIPTIKLTDEQSVFSFEFSSLNYIDPDQVKYAYRLYNFEQDWIETDAKRRFVTYTNITPGEYLLSIKASDSEGQWSDTITKLRVIILPPWYNTWWFKLYVLLAGLTLIYFIYQLRMKLIYNQKRALEEEVKYRTAEVVKQKEELELQAQMLTQYNQDILTKNNLLEDLHRQKDGMIGVVAHDLRAPLNNIKGLIHLVTKSGETNEEQEKYIQLIRRLINQGDLLISDLLYVNGMKQFDIKLKTIEFNLNEFINTWIENYQNDLAKKEQTLVLTNDLQQLEIKSDKDVLTRILDNIFTNAMKFAQPGTSIFLSLQSSDKHFCISIKDQGPGISPEDQKIMFEMFQKLSAKPTAGEGSSGLGLSIVKALVHKLNGEIEVKSELGHGTEFIITFPIQAELT</sequence>
<dbReference type="STRING" id="156994.SAMN04488028_10422"/>
<dbReference type="InterPro" id="IPR003594">
    <property type="entry name" value="HATPase_dom"/>
</dbReference>
<dbReference type="Pfam" id="PF07494">
    <property type="entry name" value="Reg_prop"/>
    <property type="match status" value="11"/>
</dbReference>
<dbReference type="InterPro" id="IPR036890">
    <property type="entry name" value="HATPase_C_sf"/>
</dbReference>
<keyword evidence="9" id="KW-1185">Reference proteome</keyword>
<organism evidence="8 9">
    <name type="scientific">Reichenbachiella agariperforans</name>
    <dbReference type="NCBI Taxonomy" id="156994"/>
    <lineage>
        <taxon>Bacteria</taxon>
        <taxon>Pseudomonadati</taxon>
        <taxon>Bacteroidota</taxon>
        <taxon>Cytophagia</taxon>
        <taxon>Cytophagales</taxon>
        <taxon>Reichenbachiellaceae</taxon>
        <taxon>Reichenbachiella</taxon>
    </lineage>
</organism>
<evidence type="ECO:0000313" key="8">
    <source>
        <dbReference type="EMBL" id="SHK26831.1"/>
    </source>
</evidence>
<keyword evidence="5 8" id="KW-0418">Kinase</keyword>
<dbReference type="Gene3D" id="3.30.565.10">
    <property type="entry name" value="Histidine kinase-like ATPase, C-terminal domain"/>
    <property type="match status" value="1"/>
</dbReference>
<evidence type="ECO:0000256" key="4">
    <source>
        <dbReference type="ARBA" id="ARBA00022679"/>
    </source>
</evidence>
<dbReference type="InterPro" id="IPR011110">
    <property type="entry name" value="Reg_prop"/>
</dbReference>
<dbReference type="EMBL" id="FRAA01000004">
    <property type="protein sequence ID" value="SHK26831.1"/>
    <property type="molecule type" value="Genomic_DNA"/>
</dbReference>
<dbReference type="InterPro" id="IPR015943">
    <property type="entry name" value="WD40/YVTN_repeat-like_dom_sf"/>
</dbReference>